<feature type="domain" description="C2H2-type" evidence="16">
    <location>
        <begin position="550"/>
        <end position="577"/>
    </location>
</feature>
<evidence type="ECO:0000256" key="3">
    <source>
        <dbReference type="ARBA" id="ARBA00006991"/>
    </source>
</evidence>
<evidence type="ECO:0000256" key="1">
    <source>
        <dbReference type="ARBA" id="ARBA00003767"/>
    </source>
</evidence>
<dbReference type="PROSITE" id="PS00028">
    <property type="entry name" value="ZINC_FINGER_C2H2_1"/>
    <property type="match status" value="9"/>
</dbReference>
<feature type="region of interest" description="Disordered" evidence="15">
    <location>
        <begin position="170"/>
        <end position="364"/>
    </location>
</feature>
<evidence type="ECO:0000256" key="5">
    <source>
        <dbReference type="ARBA" id="ARBA00022723"/>
    </source>
</evidence>
<feature type="domain" description="C2H2-type" evidence="16">
    <location>
        <begin position="488"/>
        <end position="515"/>
    </location>
</feature>
<dbReference type="SMART" id="SM00355">
    <property type="entry name" value="ZnF_C2H2"/>
    <property type="match status" value="10"/>
</dbReference>
<evidence type="ECO:0000256" key="13">
    <source>
        <dbReference type="ARBA" id="ARBA00023242"/>
    </source>
</evidence>
<evidence type="ECO:0000259" key="16">
    <source>
        <dbReference type="PROSITE" id="PS50157"/>
    </source>
</evidence>
<evidence type="ECO:0000256" key="4">
    <source>
        <dbReference type="ARBA" id="ARBA00022499"/>
    </source>
</evidence>
<evidence type="ECO:0000256" key="10">
    <source>
        <dbReference type="ARBA" id="ARBA00023015"/>
    </source>
</evidence>
<dbReference type="InParanoid" id="A0A6P7M0I6"/>
<feature type="domain" description="C2H2-type" evidence="16">
    <location>
        <begin position="633"/>
        <end position="661"/>
    </location>
</feature>
<dbReference type="FunFam" id="3.30.160.60:FF:000185">
    <property type="entry name" value="zinc finger protein 319"/>
    <property type="match status" value="1"/>
</dbReference>
<feature type="domain" description="C2H2-type" evidence="16">
    <location>
        <begin position="578"/>
        <end position="602"/>
    </location>
</feature>
<dbReference type="Pfam" id="PF00096">
    <property type="entry name" value="zf-C2H2"/>
    <property type="match status" value="7"/>
</dbReference>
<feature type="compositionally biased region" description="Polar residues" evidence="15">
    <location>
        <begin position="229"/>
        <end position="244"/>
    </location>
</feature>
<dbReference type="PANTHER" id="PTHR24381:SF393">
    <property type="entry name" value="CHROMATIN-LINKED ADAPTOR FOR MSL PROTEINS, ISOFORM B"/>
    <property type="match status" value="1"/>
</dbReference>
<dbReference type="FunFam" id="3.30.160.60:FF:001136">
    <property type="entry name" value="Zinc finger protein 408"/>
    <property type="match status" value="1"/>
</dbReference>
<keyword evidence="13" id="KW-0539">Nucleus</keyword>
<keyword evidence="7 14" id="KW-0863">Zinc-finger</keyword>
<dbReference type="FunFam" id="3.30.160.60:FF:000100">
    <property type="entry name" value="Zinc finger 45-like"/>
    <property type="match status" value="3"/>
</dbReference>
<dbReference type="InterPro" id="IPR013087">
    <property type="entry name" value="Znf_C2H2_type"/>
</dbReference>
<keyword evidence="10" id="KW-0805">Transcription regulation</keyword>
<dbReference type="GeneID" id="114852358"/>
<keyword evidence="4" id="KW-1017">Isopeptide bond</keyword>
<comment type="subcellular location">
    <subcellularLocation>
        <location evidence="2">Nucleus</location>
    </subcellularLocation>
</comment>
<feature type="compositionally biased region" description="Basic and acidic residues" evidence="15">
    <location>
        <begin position="263"/>
        <end position="275"/>
    </location>
</feature>
<organism evidence="17 18">
    <name type="scientific">Betta splendens</name>
    <name type="common">Siamese fighting fish</name>
    <dbReference type="NCBI Taxonomy" id="158456"/>
    <lineage>
        <taxon>Eukaryota</taxon>
        <taxon>Metazoa</taxon>
        <taxon>Chordata</taxon>
        <taxon>Craniata</taxon>
        <taxon>Vertebrata</taxon>
        <taxon>Euteleostomi</taxon>
        <taxon>Actinopterygii</taxon>
        <taxon>Neopterygii</taxon>
        <taxon>Teleostei</taxon>
        <taxon>Neoteleostei</taxon>
        <taxon>Acanthomorphata</taxon>
        <taxon>Anabantaria</taxon>
        <taxon>Anabantiformes</taxon>
        <taxon>Anabantoidei</taxon>
        <taxon>Osphronemidae</taxon>
        <taxon>Betta</taxon>
    </lineage>
</organism>
<evidence type="ECO:0000256" key="8">
    <source>
        <dbReference type="ARBA" id="ARBA00022833"/>
    </source>
</evidence>
<dbReference type="Gene3D" id="3.30.160.60">
    <property type="entry name" value="Classic Zinc Finger"/>
    <property type="match status" value="10"/>
</dbReference>
<dbReference type="AlphaFoldDB" id="A0A6P7M0I6"/>
<evidence type="ECO:0000256" key="15">
    <source>
        <dbReference type="SAM" id="MobiDB-lite"/>
    </source>
</evidence>
<feature type="domain" description="C2H2-type" evidence="16">
    <location>
        <begin position="605"/>
        <end position="632"/>
    </location>
</feature>
<dbReference type="PROSITE" id="PS50157">
    <property type="entry name" value="ZINC_FINGER_C2H2_2"/>
    <property type="match status" value="9"/>
</dbReference>
<keyword evidence="6" id="KW-0677">Repeat</keyword>
<evidence type="ECO:0000256" key="7">
    <source>
        <dbReference type="ARBA" id="ARBA00022771"/>
    </source>
</evidence>
<dbReference type="GO" id="GO:0008270">
    <property type="term" value="F:zinc ion binding"/>
    <property type="evidence" value="ECO:0007669"/>
    <property type="project" value="UniProtKB-KW"/>
</dbReference>
<dbReference type="RefSeq" id="XP_029000531.1">
    <property type="nucleotide sequence ID" value="XM_029144698.3"/>
</dbReference>
<sequence length="856" mass="94900">MDTSGFIQALMAKVVPPIPSSVTLLLSSLLPRGFAVGPSQLYEGRLGLWWVGHAMEAGALLGREDDSQWAWKFHSDLMTQNRESEFTEKARIDETNSTNAEKARLERGANKDVLLQKALWINFACQARSRTQQNVAVQCTCSEVCMGECVNACLRLCRDVQPGTELLLLDETGGKNLNPDVPRSEDSSTALRTDEKQKDPEVIANIPISQGTKGNRRPETNQKDEEQEQPLQNPHTGSRKSCSTAPRKRRKVRRTMCEPSPNSDRRQEDCADSRTVKNNVTAVRHRGGEGWDPAAVDRCSHSSATDKQTDSHIPSGATTARCSTRLAAKPRRVHSVSSRVKRPHGRPDPPAQTTEPVLDPPGSPKPVLQSVACVNASQPQAESVTAACAAAALTWCPETRERRYRCSSCGKRFYQLSHLKKHHFIHTHTKPFTCDECGKHYTSVESFRAHQMSHRGERPFSCPHCEKSYGLKRDLREHMVLHTGERPYPCELCGKAFARRPSLRIHRLLHCSRKVYTQPPKVQCSVCAKLLANSGSLRNHMKLHTGEKPHICQHCGKRFSQKGNLECHLRIHNKEKPYRCDECNQSFAQKPELRRHMFSHTGGGFLCSYCGRSLRDPHSLKSHERLHTGERPHCCPVCGKGYTLATKLRRHVKSAHLKEKPYVCHCGAAYTVRQSLLRHQSQHRTEGGGQNQVEEGQQGDVNSSQEEVVHGPATGSSSHPKPIRGRPKKKNAGEKEGEAKQGRRTGKAEKQARWAGSEVRGHETTGGQDGDAPGSVQHTVVYVTDNLSTRVSTPLLLASDSSLTGAGQELVEVVISEGSEQCIVVRGQQTVGELLVLEEEESGLCSVAQTVEIDSV</sequence>
<gene>
    <name evidence="18" type="primary">LOC114852358</name>
</gene>
<feature type="compositionally biased region" description="Basic and acidic residues" evidence="15">
    <location>
        <begin position="731"/>
        <end position="752"/>
    </location>
</feature>
<dbReference type="SUPFAM" id="SSF57667">
    <property type="entry name" value="beta-beta-alpha zinc fingers"/>
    <property type="match status" value="5"/>
</dbReference>
<feature type="domain" description="C2H2-type" evidence="16">
    <location>
        <begin position="522"/>
        <end position="549"/>
    </location>
</feature>
<evidence type="ECO:0000256" key="9">
    <source>
        <dbReference type="ARBA" id="ARBA00022843"/>
    </source>
</evidence>
<feature type="compositionally biased region" description="Basic and acidic residues" evidence="15">
    <location>
        <begin position="182"/>
        <end position="201"/>
    </location>
</feature>
<keyword evidence="8" id="KW-0862">Zinc</keyword>
<reference evidence="18" key="1">
    <citation type="submission" date="2025-08" db="UniProtKB">
        <authorList>
            <consortium name="RefSeq"/>
        </authorList>
    </citation>
    <scope>IDENTIFICATION</scope>
</reference>
<evidence type="ECO:0000256" key="11">
    <source>
        <dbReference type="ARBA" id="ARBA00023125"/>
    </source>
</evidence>
<dbReference type="KEGG" id="bspl:114852358"/>
<feature type="domain" description="C2H2-type" evidence="16">
    <location>
        <begin position="432"/>
        <end position="459"/>
    </location>
</feature>
<dbReference type="FunFam" id="3.30.160.60:FF:000446">
    <property type="entry name" value="Zinc finger protein"/>
    <property type="match status" value="1"/>
</dbReference>
<evidence type="ECO:0000256" key="6">
    <source>
        <dbReference type="ARBA" id="ARBA00022737"/>
    </source>
</evidence>
<dbReference type="InterPro" id="IPR036236">
    <property type="entry name" value="Znf_C2H2_sf"/>
</dbReference>
<feature type="compositionally biased region" description="Basic residues" evidence="15">
    <location>
        <begin position="721"/>
        <end position="730"/>
    </location>
</feature>
<evidence type="ECO:0000256" key="14">
    <source>
        <dbReference type="PROSITE-ProRule" id="PRU00042"/>
    </source>
</evidence>
<dbReference type="GO" id="GO:0000977">
    <property type="term" value="F:RNA polymerase II transcription regulatory region sequence-specific DNA binding"/>
    <property type="evidence" value="ECO:0007669"/>
    <property type="project" value="TreeGrafter"/>
</dbReference>
<dbReference type="FunFam" id="3.30.160.60:FF:000247">
    <property type="entry name" value="Zinc finger protein 236"/>
    <property type="match status" value="1"/>
</dbReference>
<feature type="region of interest" description="Disordered" evidence="15">
    <location>
        <begin position="679"/>
        <end position="775"/>
    </location>
</feature>
<keyword evidence="17" id="KW-1185">Reference proteome</keyword>
<feature type="domain" description="C2H2-type" evidence="16">
    <location>
        <begin position="460"/>
        <end position="487"/>
    </location>
</feature>
<evidence type="ECO:0000313" key="17">
    <source>
        <dbReference type="Proteomes" id="UP000515150"/>
    </source>
</evidence>
<keyword evidence="9" id="KW-0832">Ubl conjugation</keyword>
<proteinExistence type="inferred from homology"/>
<keyword evidence="11" id="KW-0238">DNA-binding</keyword>
<evidence type="ECO:0000256" key="12">
    <source>
        <dbReference type="ARBA" id="ARBA00023163"/>
    </source>
</evidence>
<evidence type="ECO:0000313" key="18">
    <source>
        <dbReference type="RefSeq" id="XP_029000531.1"/>
    </source>
</evidence>
<comment type="similarity">
    <text evidence="3">Belongs to the krueppel C2H2-type zinc-finger protein family.</text>
</comment>
<dbReference type="GO" id="GO:0000981">
    <property type="term" value="F:DNA-binding transcription factor activity, RNA polymerase II-specific"/>
    <property type="evidence" value="ECO:0007669"/>
    <property type="project" value="TreeGrafter"/>
</dbReference>
<name>A0A6P7M0I6_BETSP</name>
<dbReference type="PANTHER" id="PTHR24381">
    <property type="entry name" value="ZINC FINGER PROTEIN"/>
    <property type="match status" value="1"/>
</dbReference>
<accession>A0A6P7M0I6</accession>
<dbReference type="FunCoup" id="A0A6P7M0I6">
    <property type="interactions" value="386"/>
</dbReference>
<keyword evidence="12" id="KW-0804">Transcription</keyword>
<dbReference type="GO" id="GO:0005634">
    <property type="term" value="C:nucleus"/>
    <property type="evidence" value="ECO:0007669"/>
    <property type="project" value="UniProtKB-SubCell"/>
</dbReference>
<keyword evidence="5" id="KW-0479">Metal-binding</keyword>
<evidence type="ECO:0000256" key="2">
    <source>
        <dbReference type="ARBA" id="ARBA00004123"/>
    </source>
</evidence>
<protein>
    <submittedName>
        <fullName evidence="18">Zinc finger protein 408-like isoform X1</fullName>
    </submittedName>
</protein>
<comment type="function">
    <text evidence="1">May be involved in transcriptional regulation.</text>
</comment>
<feature type="compositionally biased region" description="Basic residues" evidence="15">
    <location>
        <begin position="328"/>
        <end position="344"/>
    </location>
</feature>
<dbReference type="OrthoDB" id="8117402at2759"/>
<dbReference type="FunFam" id="3.30.160.60:FF:000849">
    <property type="entry name" value="Zinc finger protein 408"/>
    <property type="match status" value="2"/>
</dbReference>
<dbReference type="Proteomes" id="UP000515150">
    <property type="component" value="Chromosome 3"/>
</dbReference>
<feature type="domain" description="C2H2-type" evidence="16">
    <location>
        <begin position="404"/>
        <end position="431"/>
    </location>
</feature>